<dbReference type="EMBL" id="JABVXQ010000005">
    <property type="protein sequence ID" value="KAF6109825.1"/>
    <property type="molecule type" value="Genomic_DNA"/>
</dbReference>
<reference evidence="1 2" key="1">
    <citation type="journal article" date="2020" name="Nature">
        <title>Six reference-quality genomes reveal evolution of bat adaptations.</title>
        <authorList>
            <person name="Jebb D."/>
            <person name="Huang Z."/>
            <person name="Pippel M."/>
            <person name="Hughes G.M."/>
            <person name="Lavrichenko K."/>
            <person name="Devanna P."/>
            <person name="Winkler S."/>
            <person name="Jermiin L.S."/>
            <person name="Skirmuntt E.C."/>
            <person name="Katzourakis A."/>
            <person name="Burkitt-Gray L."/>
            <person name="Ray D.A."/>
            <person name="Sullivan K.A.M."/>
            <person name="Roscito J.G."/>
            <person name="Kirilenko B.M."/>
            <person name="Davalos L.M."/>
            <person name="Corthals A.P."/>
            <person name="Power M.L."/>
            <person name="Jones G."/>
            <person name="Ransome R.D."/>
            <person name="Dechmann D.K.N."/>
            <person name="Locatelli A.G."/>
            <person name="Puechmaille S.J."/>
            <person name="Fedrigo O."/>
            <person name="Jarvis E.D."/>
            <person name="Hiller M."/>
            <person name="Vernes S.C."/>
            <person name="Myers E.W."/>
            <person name="Teeling E.C."/>
        </authorList>
    </citation>
    <scope>NUCLEOTIDE SEQUENCE [LARGE SCALE GENOMIC DNA]</scope>
    <source>
        <strain evidence="1">Bat1K_MPI-CBG_1</strain>
    </source>
</reference>
<proteinExistence type="predicted"/>
<comment type="caution">
    <text evidence="1">The sequence shown here is derived from an EMBL/GenBank/DDBJ whole genome shotgun (WGS) entry which is preliminary data.</text>
</comment>
<evidence type="ECO:0000313" key="1">
    <source>
        <dbReference type="EMBL" id="KAF6109825.1"/>
    </source>
</evidence>
<protein>
    <submittedName>
        <fullName evidence="1">Uncharacterized protein</fullName>
    </submittedName>
</protein>
<dbReference type="Proteomes" id="UP000664940">
    <property type="component" value="Unassembled WGS sequence"/>
</dbReference>
<organism evidence="1 2">
    <name type="scientific">Phyllostomus discolor</name>
    <name type="common">pale spear-nosed bat</name>
    <dbReference type="NCBI Taxonomy" id="89673"/>
    <lineage>
        <taxon>Eukaryota</taxon>
        <taxon>Metazoa</taxon>
        <taxon>Chordata</taxon>
        <taxon>Craniata</taxon>
        <taxon>Vertebrata</taxon>
        <taxon>Euteleostomi</taxon>
        <taxon>Mammalia</taxon>
        <taxon>Eutheria</taxon>
        <taxon>Laurasiatheria</taxon>
        <taxon>Chiroptera</taxon>
        <taxon>Yangochiroptera</taxon>
        <taxon>Phyllostomidae</taxon>
        <taxon>Phyllostominae</taxon>
        <taxon>Phyllostomus</taxon>
    </lineage>
</organism>
<name>A0A834E6P4_9CHIR</name>
<sequence length="165" mass="18266">MLHLIKEMQMRTDFPGTVITLSASEAVEQLELPSTAAEEGGALLGTSPPENRLAAPAQLHVCTPDDAHLPPWVCSVEKLRHVCTKRHAIRVSIDLFCPVWLRWVDVIPQSKRSLVRFLIRAHAWVAGLVPGWGVCKRQLIDVSLSHRCVSPSLSSSLPLSLRINK</sequence>
<dbReference type="AlphaFoldDB" id="A0A834E6P4"/>
<gene>
    <name evidence="1" type="ORF">HJG60_011016</name>
</gene>
<evidence type="ECO:0000313" key="2">
    <source>
        <dbReference type="Proteomes" id="UP000664940"/>
    </source>
</evidence>
<accession>A0A834E6P4</accession>